<dbReference type="Proteomes" id="UP000199409">
    <property type="component" value="Unassembled WGS sequence"/>
</dbReference>
<dbReference type="GO" id="GO:0008137">
    <property type="term" value="F:NADH dehydrogenase (ubiquinone) activity"/>
    <property type="evidence" value="ECO:0007669"/>
    <property type="project" value="InterPro"/>
</dbReference>
<name>A0A1H3VJG9_9BACT</name>
<keyword evidence="20" id="KW-1185">Reference proteome</keyword>
<comment type="cofactor">
    <cofactor evidence="11">
        <name>[2Fe-2S] cluster</name>
        <dbReference type="ChEBI" id="CHEBI:190135"/>
    </cofactor>
</comment>
<keyword evidence="6" id="KW-0479">Metal-binding</keyword>
<keyword evidence="5" id="KW-0001">2Fe-2S</keyword>
<dbReference type="CDD" id="cd00207">
    <property type="entry name" value="fer2"/>
    <property type="match status" value="1"/>
</dbReference>
<evidence type="ECO:0000259" key="17">
    <source>
        <dbReference type="PROSITE" id="PS51669"/>
    </source>
</evidence>
<dbReference type="Gene3D" id="3.10.20.740">
    <property type="match status" value="1"/>
</dbReference>
<dbReference type="InterPro" id="IPR006656">
    <property type="entry name" value="Mopterin_OxRdtase"/>
</dbReference>
<dbReference type="SUPFAM" id="SSF54862">
    <property type="entry name" value="4Fe-4S ferredoxins"/>
    <property type="match status" value="1"/>
</dbReference>
<keyword evidence="4" id="KW-0004">4Fe-4S</keyword>
<feature type="domain" description="4Fe-4S Mo/W bis-MGD-type" evidence="17">
    <location>
        <begin position="212"/>
        <end position="268"/>
    </location>
</feature>
<dbReference type="GO" id="GO:0042773">
    <property type="term" value="P:ATP synthesis coupled electron transport"/>
    <property type="evidence" value="ECO:0007669"/>
    <property type="project" value="InterPro"/>
</dbReference>
<dbReference type="PROSITE" id="PS51669">
    <property type="entry name" value="4FE4S_MOW_BIS_MGD"/>
    <property type="match status" value="1"/>
</dbReference>
<accession>A0A1H3VJG9</accession>
<evidence type="ECO:0000256" key="1">
    <source>
        <dbReference type="ARBA" id="ARBA00001966"/>
    </source>
</evidence>
<evidence type="ECO:0000259" key="16">
    <source>
        <dbReference type="PROSITE" id="PS51379"/>
    </source>
</evidence>
<gene>
    <name evidence="19" type="ORF">SAMN05660420_00108</name>
</gene>
<dbReference type="CDD" id="cd02775">
    <property type="entry name" value="MopB_CT"/>
    <property type="match status" value="1"/>
</dbReference>
<dbReference type="Gene3D" id="2.20.25.90">
    <property type="entry name" value="ADC-like domains"/>
    <property type="match status" value="1"/>
</dbReference>
<evidence type="ECO:0000256" key="8">
    <source>
        <dbReference type="ARBA" id="ARBA00023002"/>
    </source>
</evidence>
<evidence type="ECO:0000256" key="6">
    <source>
        <dbReference type="ARBA" id="ARBA00022723"/>
    </source>
</evidence>
<keyword evidence="8" id="KW-0560">Oxidoreductase</keyword>
<dbReference type="Gene3D" id="2.40.40.20">
    <property type="match status" value="1"/>
</dbReference>
<dbReference type="FunFam" id="3.10.20.740:FF:000005">
    <property type="entry name" value="NADH:ubiquinone oxidoreductase subunit"/>
    <property type="match status" value="1"/>
</dbReference>
<dbReference type="SUPFAM" id="SSF54292">
    <property type="entry name" value="2Fe-2S ferredoxin-like"/>
    <property type="match status" value="1"/>
</dbReference>
<dbReference type="InterPro" id="IPR054351">
    <property type="entry name" value="NADH_UbQ_OxRdtase_ferredoxin"/>
</dbReference>
<evidence type="ECO:0000259" key="18">
    <source>
        <dbReference type="PROSITE" id="PS51839"/>
    </source>
</evidence>
<feature type="domain" description="4Fe-4S ferredoxin-type" evidence="16">
    <location>
        <begin position="172"/>
        <end position="203"/>
    </location>
</feature>
<dbReference type="Pfam" id="PF00384">
    <property type="entry name" value="Molybdopterin"/>
    <property type="match status" value="1"/>
</dbReference>
<keyword evidence="3" id="KW-1003">Cell membrane</keyword>
<dbReference type="Pfam" id="PF10588">
    <property type="entry name" value="NADH-G_4Fe-4S_3"/>
    <property type="match status" value="1"/>
</dbReference>
<evidence type="ECO:0000256" key="5">
    <source>
        <dbReference type="ARBA" id="ARBA00022714"/>
    </source>
</evidence>
<organism evidence="19 20">
    <name type="scientific">Desulfuromusa kysingii</name>
    <dbReference type="NCBI Taxonomy" id="37625"/>
    <lineage>
        <taxon>Bacteria</taxon>
        <taxon>Pseudomonadati</taxon>
        <taxon>Thermodesulfobacteriota</taxon>
        <taxon>Desulfuromonadia</taxon>
        <taxon>Desulfuromonadales</taxon>
        <taxon>Geopsychrobacteraceae</taxon>
        <taxon>Desulfuromusa</taxon>
    </lineage>
</organism>
<comment type="cofactor">
    <cofactor evidence="1">
        <name>[4Fe-4S] cluster</name>
        <dbReference type="ChEBI" id="CHEBI:49883"/>
    </cofactor>
</comment>
<dbReference type="InterPro" id="IPR006963">
    <property type="entry name" value="Mopterin_OxRdtase_4Fe-4S_dom"/>
</dbReference>
<dbReference type="InterPro" id="IPR001041">
    <property type="entry name" value="2Fe-2S_ferredoxin-type"/>
</dbReference>
<evidence type="ECO:0000256" key="4">
    <source>
        <dbReference type="ARBA" id="ARBA00022485"/>
    </source>
</evidence>
<dbReference type="SUPFAM" id="SSF50692">
    <property type="entry name" value="ADC-like"/>
    <property type="match status" value="1"/>
</dbReference>
<dbReference type="InterPro" id="IPR036010">
    <property type="entry name" value="2Fe-2S_ferredoxin-like_sf"/>
</dbReference>
<dbReference type="InterPro" id="IPR009010">
    <property type="entry name" value="Asp_de-COase-like_dom_sf"/>
</dbReference>
<dbReference type="InterPro" id="IPR017900">
    <property type="entry name" value="4Fe4S_Fe_S_CS"/>
</dbReference>
<keyword evidence="10" id="KW-0411">Iron-sulfur</keyword>
<dbReference type="PROSITE" id="PS00932">
    <property type="entry name" value="MOLYBDOPTERIN_PROK_3"/>
    <property type="match status" value="1"/>
</dbReference>
<evidence type="ECO:0000256" key="12">
    <source>
        <dbReference type="ARBA" id="ARBA00064297"/>
    </source>
</evidence>
<dbReference type="Pfam" id="PF13510">
    <property type="entry name" value="Fer2_4"/>
    <property type="match status" value="1"/>
</dbReference>
<evidence type="ECO:0000256" key="7">
    <source>
        <dbReference type="ARBA" id="ARBA00022737"/>
    </source>
</evidence>
<dbReference type="Gene3D" id="3.40.50.740">
    <property type="match status" value="1"/>
</dbReference>
<dbReference type="InterPro" id="IPR019574">
    <property type="entry name" value="NADH_UbQ_OxRdtase_Gsu_4Fe4S-bd"/>
</dbReference>
<sequence length="848" mass="92164">MVNLTIDGKSVSVPKDTTILEAARQVDIHIPTLCWLEKVSPTGACRICAVEIEGVDRPMTACNTPVKEGIKVTTQSEKLKKSRRQIMELILVNHPLDCPVCDAGGECDLQDICYELDVVRQEFQADDVNPETINHWPLIQQVPNRCILCEKCVKVCHELIGADALFVNDKGDRAFIDKKLENCTYCGNCVAVCPTGTMISKPFKFKARPWTLRKAPSVCTYCPSQCQIDLNVLNNDVLRVTSEDVGTTNKGTLCIGGFFGSSYINHQQRLTEPLVEQKSAPWAEALDRIVAEVKKIKVESGAAAIAGLSSPHLTNEENYLFQKLFRTAIGSNNIDTEARFGALRALRALGQGLGLHGASNQMDVIGAADAVLVFGADPSAEAPAVDWKIQDAVRRGDGALVIANMRQIHLTQFAESQLSYKPDSEIALANGLGRLLLDRHYLDDDYLKRTVSNFDEMKADLAAVDLDTVVESTGLSLKALEDAADIIGKASKVAVIFGADICKSEFGTSKAAAVANLAILSGALREDGGLFPLDEKGNTQGVLNMGVYPENLPGFQSYGENKAKFAKEWRSELPEGGLDADGILQEIEAGTIRFLYLAATNPQNFPNSSRWMKALEQVEFLVVQDIFPTEVTRLATVVLPGCTYAEKSGSFTSLDQTVRSFKAAIKPVGQCREDWEIFAELYARLSKNSMTQDRDDVMSELRKLTSLYTDVNLLEDKYATSVQKPHQVADQSLKYQLISVSKGVDGLQLLTGTSSSHFGTTSTWASAPLEVEAEGLIRVNLVDAKAAGINDGDEVKVTSVTGSTQGKVLVTESVPAGLIFAPHNFVTLGAQQLLADGSNMTPVQMVKI</sequence>
<dbReference type="OrthoDB" id="9816402at2"/>
<dbReference type="PROSITE" id="PS00642">
    <property type="entry name" value="COMPLEX1_75K_2"/>
    <property type="match status" value="1"/>
</dbReference>
<dbReference type="PROSITE" id="PS51839">
    <property type="entry name" value="4FE4S_HC3"/>
    <property type="match status" value="1"/>
</dbReference>
<dbReference type="PROSITE" id="PS51085">
    <property type="entry name" value="2FE2S_FER_2"/>
    <property type="match status" value="1"/>
</dbReference>
<dbReference type="InterPro" id="IPR017896">
    <property type="entry name" value="4Fe4S_Fe-S-bd"/>
</dbReference>
<dbReference type="STRING" id="37625.SAMN05660420_00108"/>
<dbReference type="Pfam" id="PF01568">
    <property type="entry name" value="Molydop_binding"/>
    <property type="match status" value="1"/>
</dbReference>
<dbReference type="GO" id="GO:0043546">
    <property type="term" value="F:molybdopterin cofactor binding"/>
    <property type="evidence" value="ECO:0007669"/>
    <property type="project" value="InterPro"/>
</dbReference>
<dbReference type="Pfam" id="PF22117">
    <property type="entry name" value="Fer4_Nqo3"/>
    <property type="match status" value="1"/>
</dbReference>
<evidence type="ECO:0000313" key="20">
    <source>
        <dbReference type="Proteomes" id="UP000199409"/>
    </source>
</evidence>
<dbReference type="PROSITE" id="PS00198">
    <property type="entry name" value="4FE4S_FER_1"/>
    <property type="match status" value="1"/>
</dbReference>
<dbReference type="Gene3D" id="3.30.70.20">
    <property type="match status" value="1"/>
</dbReference>
<comment type="subunit">
    <text evidence="12">Heterotetramer with 2 beta subunits.</text>
</comment>
<dbReference type="PROSITE" id="PS00641">
    <property type="entry name" value="COMPLEX1_75K_1"/>
    <property type="match status" value="1"/>
</dbReference>
<evidence type="ECO:0000259" key="15">
    <source>
        <dbReference type="PROSITE" id="PS51085"/>
    </source>
</evidence>
<dbReference type="RefSeq" id="WP_092343987.1">
    <property type="nucleotide sequence ID" value="NZ_FNQN01000001.1"/>
</dbReference>
<feature type="domain" description="2Fe-2S ferredoxin-type" evidence="15">
    <location>
        <begin position="1"/>
        <end position="78"/>
    </location>
</feature>
<dbReference type="Pfam" id="PF04879">
    <property type="entry name" value="Molybdop_Fe4S4"/>
    <property type="match status" value="1"/>
</dbReference>
<keyword evidence="7" id="KW-0677">Repeat</keyword>
<dbReference type="InterPro" id="IPR050123">
    <property type="entry name" value="Prok_molybdopt-oxidoreductase"/>
</dbReference>
<dbReference type="InterPro" id="IPR006657">
    <property type="entry name" value="MoPterin_dinucl-bd_dom"/>
</dbReference>
<comment type="subcellular location">
    <subcellularLocation>
        <location evidence="2">Cell inner membrane</location>
        <topology evidence="2">Peripheral membrane protein</topology>
    </subcellularLocation>
</comment>
<evidence type="ECO:0000313" key="19">
    <source>
        <dbReference type="EMBL" id="SDZ74916.1"/>
    </source>
</evidence>
<dbReference type="PANTHER" id="PTHR43105:SF9">
    <property type="entry name" value="NADPH-FE(3+) OXIDOREDUCTASE SUBUNIT ALPHA"/>
    <property type="match status" value="1"/>
</dbReference>
<dbReference type="SMART" id="SM00929">
    <property type="entry name" value="NADH-G_4Fe-4S_3"/>
    <property type="match status" value="1"/>
</dbReference>
<evidence type="ECO:0000256" key="14">
    <source>
        <dbReference type="ARBA" id="ARBA00076894"/>
    </source>
</evidence>
<dbReference type="PANTHER" id="PTHR43105">
    <property type="entry name" value="RESPIRATORY NITRATE REDUCTASE"/>
    <property type="match status" value="1"/>
</dbReference>
<dbReference type="AlphaFoldDB" id="A0A1H3VJG9"/>
<evidence type="ECO:0000256" key="2">
    <source>
        <dbReference type="ARBA" id="ARBA00004417"/>
    </source>
</evidence>
<evidence type="ECO:0000256" key="13">
    <source>
        <dbReference type="ARBA" id="ARBA00067659"/>
    </source>
</evidence>
<protein>
    <recommendedName>
        <fullName evidence="13">NADPH-Fe(3+) oxidoreductase subunit alpha</fullName>
    </recommendedName>
    <alternativeName>
        <fullName evidence="14">Soluble Fe(3+) reductase alpha subunit</fullName>
    </alternativeName>
</protein>
<dbReference type="Gene3D" id="3.40.228.10">
    <property type="entry name" value="Dimethylsulfoxide Reductase, domain 2"/>
    <property type="match status" value="1"/>
</dbReference>
<feature type="domain" description="4Fe-4S His(Cys)3-ligated-type" evidence="18">
    <location>
        <begin position="78"/>
        <end position="117"/>
    </location>
</feature>
<evidence type="ECO:0000256" key="11">
    <source>
        <dbReference type="ARBA" id="ARBA00034078"/>
    </source>
</evidence>
<dbReference type="GO" id="GO:0051537">
    <property type="term" value="F:2 iron, 2 sulfur cluster binding"/>
    <property type="evidence" value="ECO:0007669"/>
    <property type="project" value="UniProtKB-KW"/>
</dbReference>
<dbReference type="SUPFAM" id="SSF53706">
    <property type="entry name" value="Formate dehydrogenase/DMSO reductase, domains 1-3"/>
    <property type="match status" value="1"/>
</dbReference>
<dbReference type="PROSITE" id="PS51379">
    <property type="entry name" value="4FE4S_FER_2"/>
    <property type="match status" value="1"/>
</dbReference>
<reference evidence="19 20" key="1">
    <citation type="submission" date="2016-10" db="EMBL/GenBank/DDBJ databases">
        <authorList>
            <person name="de Groot N.N."/>
        </authorList>
    </citation>
    <scope>NUCLEOTIDE SEQUENCE [LARGE SCALE GENOMIC DNA]</scope>
    <source>
        <strain evidence="19 20">DSM 7343</strain>
    </source>
</reference>
<keyword evidence="3" id="KW-0472">Membrane</keyword>
<dbReference type="GO" id="GO:0016491">
    <property type="term" value="F:oxidoreductase activity"/>
    <property type="evidence" value="ECO:0007669"/>
    <property type="project" value="UniProtKB-KW"/>
</dbReference>
<dbReference type="SMART" id="SM00926">
    <property type="entry name" value="Molybdop_Fe4S4"/>
    <property type="match status" value="1"/>
</dbReference>
<dbReference type="GO" id="GO:0005886">
    <property type="term" value="C:plasma membrane"/>
    <property type="evidence" value="ECO:0007669"/>
    <property type="project" value="UniProtKB-SubCell"/>
</dbReference>
<proteinExistence type="predicted"/>
<dbReference type="GO" id="GO:0051539">
    <property type="term" value="F:4 iron, 4 sulfur cluster binding"/>
    <property type="evidence" value="ECO:0007669"/>
    <property type="project" value="UniProtKB-KW"/>
</dbReference>
<keyword evidence="9" id="KW-0408">Iron</keyword>
<evidence type="ECO:0000256" key="10">
    <source>
        <dbReference type="ARBA" id="ARBA00023014"/>
    </source>
</evidence>
<dbReference type="InterPro" id="IPR000283">
    <property type="entry name" value="NADH_UbQ_OxRdtase_75kDa_su_CS"/>
</dbReference>
<dbReference type="GO" id="GO:0046872">
    <property type="term" value="F:metal ion binding"/>
    <property type="evidence" value="ECO:0007669"/>
    <property type="project" value="UniProtKB-KW"/>
</dbReference>
<dbReference type="EMBL" id="FNQN01000001">
    <property type="protein sequence ID" value="SDZ74916.1"/>
    <property type="molecule type" value="Genomic_DNA"/>
</dbReference>
<dbReference type="FunFam" id="3.30.70.20:FF:000035">
    <property type="entry name" value="Iron hydrogenase 1"/>
    <property type="match status" value="1"/>
</dbReference>
<evidence type="ECO:0000256" key="9">
    <source>
        <dbReference type="ARBA" id="ARBA00023004"/>
    </source>
</evidence>
<dbReference type="InterPro" id="IPR006655">
    <property type="entry name" value="Mopterin_OxRdtase_prok_CS"/>
</dbReference>
<evidence type="ECO:0000256" key="3">
    <source>
        <dbReference type="ARBA" id="ARBA00022475"/>
    </source>
</evidence>